<reference evidence="3 4" key="1">
    <citation type="submission" date="2024-02" db="EMBL/GenBank/DDBJ databases">
        <authorList>
            <person name="Daric V."/>
            <person name="Darras S."/>
        </authorList>
    </citation>
    <scope>NUCLEOTIDE SEQUENCE [LARGE SCALE GENOMIC DNA]</scope>
</reference>
<feature type="compositionally biased region" description="Basic residues" evidence="1">
    <location>
        <begin position="208"/>
        <end position="217"/>
    </location>
</feature>
<evidence type="ECO:0000313" key="3">
    <source>
        <dbReference type="EMBL" id="CAK8688851.1"/>
    </source>
</evidence>
<accession>A0ABP0GAN1</accession>
<feature type="compositionally biased region" description="Basic residues" evidence="1">
    <location>
        <begin position="257"/>
        <end position="271"/>
    </location>
</feature>
<keyword evidence="4" id="KW-1185">Reference proteome</keyword>
<feature type="domain" description="CBF1-interacting co-repressor CIR N-terminal" evidence="2">
    <location>
        <begin position="13"/>
        <end position="49"/>
    </location>
</feature>
<feature type="region of interest" description="Disordered" evidence="1">
    <location>
        <begin position="208"/>
        <end position="352"/>
    </location>
</feature>
<dbReference type="EMBL" id="CAWYQH010000108">
    <property type="protein sequence ID" value="CAK8688851.1"/>
    <property type="molecule type" value="Genomic_DNA"/>
</dbReference>
<gene>
    <name evidence="3" type="ORF">CVLEPA_LOCUS20814</name>
</gene>
<dbReference type="Pfam" id="PF10197">
    <property type="entry name" value="Cir_N"/>
    <property type="match status" value="1"/>
</dbReference>
<sequence>MGKSYNNYMCKKDFHPSSRDNIKRVWMRQQKLEHEQKQQEEMMDQYRKEQDMHETRVLMGDSKAKVGLSFMYDAPPGLQKKKEEGEQDYKFEWQRNAPRESWMKGDTSTLQDQPFGVCVRNVRCIKCHQWGHINTDRECPLFNKTSSFDPCANVKTNKMSDNGESSASLTLKPHILKAVVDEKRDNQKILKEEEDEPEVSFLKNLTKKQKKKLLRRLNRLEDGSEKKKKSKSRKKKKESSSESSSDSESSEDEQERRRKKQKTIKKSKKRSSSATESSDSDEKEKIHSKKRRHDEHGRYNDKQTDKRHRNKKFDERLDHRPSKSSRYDDHRSRYNGDRERHHYHNGTSRSRH</sequence>
<dbReference type="InterPro" id="IPR040014">
    <property type="entry name" value="CIR1"/>
</dbReference>
<feature type="compositionally biased region" description="Basic and acidic residues" evidence="1">
    <location>
        <begin position="294"/>
        <end position="304"/>
    </location>
</feature>
<dbReference type="SMART" id="SM01083">
    <property type="entry name" value="Cir_N"/>
    <property type="match status" value="1"/>
</dbReference>
<proteinExistence type="predicted"/>
<dbReference type="PANTHER" id="PTHR13151">
    <property type="entry name" value="CBF1 INTERACTING COREPRESSOR CIR"/>
    <property type="match status" value="1"/>
</dbReference>
<dbReference type="PANTHER" id="PTHR13151:SF2">
    <property type="entry name" value="COREPRESSOR INTERACTING WITH RBPJ 1"/>
    <property type="match status" value="1"/>
</dbReference>
<dbReference type="Proteomes" id="UP001642483">
    <property type="component" value="Unassembled WGS sequence"/>
</dbReference>
<dbReference type="InterPro" id="IPR019339">
    <property type="entry name" value="CIR_N_dom"/>
</dbReference>
<evidence type="ECO:0000256" key="1">
    <source>
        <dbReference type="SAM" id="MobiDB-lite"/>
    </source>
</evidence>
<feature type="compositionally biased region" description="Basic residues" evidence="1">
    <location>
        <begin position="341"/>
        <end position="352"/>
    </location>
</feature>
<protein>
    <recommendedName>
        <fullName evidence="2">CBF1-interacting co-repressor CIR N-terminal domain-containing protein</fullName>
    </recommendedName>
</protein>
<feature type="compositionally biased region" description="Basic residues" evidence="1">
    <location>
        <begin position="226"/>
        <end position="237"/>
    </location>
</feature>
<evidence type="ECO:0000313" key="4">
    <source>
        <dbReference type="Proteomes" id="UP001642483"/>
    </source>
</evidence>
<organism evidence="3 4">
    <name type="scientific">Clavelina lepadiformis</name>
    <name type="common">Light-bulb sea squirt</name>
    <name type="synonym">Ascidia lepadiformis</name>
    <dbReference type="NCBI Taxonomy" id="159417"/>
    <lineage>
        <taxon>Eukaryota</taxon>
        <taxon>Metazoa</taxon>
        <taxon>Chordata</taxon>
        <taxon>Tunicata</taxon>
        <taxon>Ascidiacea</taxon>
        <taxon>Aplousobranchia</taxon>
        <taxon>Clavelinidae</taxon>
        <taxon>Clavelina</taxon>
    </lineage>
</organism>
<comment type="caution">
    <text evidence="3">The sequence shown here is derived from an EMBL/GenBank/DDBJ whole genome shotgun (WGS) entry which is preliminary data.</text>
</comment>
<feature type="compositionally biased region" description="Basic and acidic residues" evidence="1">
    <location>
        <begin position="312"/>
        <end position="340"/>
    </location>
</feature>
<evidence type="ECO:0000259" key="2">
    <source>
        <dbReference type="SMART" id="SM01083"/>
    </source>
</evidence>
<name>A0ABP0GAN1_CLALP</name>